<keyword evidence="2" id="KW-1185">Reference proteome</keyword>
<dbReference type="Proteomes" id="UP000636505">
    <property type="component" value="Unassembled WGS sequence"/>
</dbReference>
<protein>
    <submittedName>
        <fullName evidence="1">Uncharacterized protein</fullName>
    </submittedName>
</protein>
<sequence>MNHLVLSKLKWIKAVRDPNGWAYTRDRFQDSPHTIDHNYVTIFPLDFATNKAEMIEAADQIALVQNGKLTHLVEILDCEPYEGKQGFHRLCRVLWWRPDIADWTALPPQQDLLGFEPALPDDEAHQIDTLSGFAARWGENGRLAGFQSFFAERL</sequence>
<proteinExistence type="predicted"/>
<comment type="caution">
    <text evidence="1">The sequence shown here is derived from an EMBL/GenBank/DDBJ whole genome shotgun (WGS) entry which is preliminary data.</text>
</comment>
<dbReference type="AlphaFoldDB" id="A0A8J7AWC0"/>
<evidence type="ECO:0000313" key="2">
    <source>
        <dbReference type="Proteomes" id="UP000636505"/>
    </source>
</evidence>
<dbReference type="EMBL" id="JADEXG010000030">
    <property type="protein sequence ID" value="MBE9078333.1"/>
    <property type="molecule type" value="Genomic_DNA"/>
</dbReference>
<gene>
    <name evidence="1" type="ORF">IQ241_13695</name>
</gene>
<evidence type="ECO:0000313" key="1">
    <source>
        <dbReference type="EMBL" id="MBE9078333.1"/>
    </source>
</evidence>
<accession>A0A8J7AWC0</accession>
<dbReference type="RefSeq" id="WP_193908051.1">
    <property type="nucleotide sequence ID" value="NZ_JADEXG010000030.1"/>
</dbReference>
<name>A0A8J7AWC0_9CYAN</name>
<reference evidence="1" key="1">
    <citation type="submission" date="2020-10" db="EMBL/GenBank/DDBJ databases">
        <authorList>
            <person name="Castelo-Branco R."/>
            <person name="Eusebio N."/>
            <person name="Adriana R."/>
            <person name="Vieira A."/>
            <person name="Brugerolle De Fraissinette N."/>
            <person name="Rezende De Castro R."/>
            <person name="Schneider M.P."/>
            <person name="Vasconcelos V."/>
            <person name="Leao P.N."/>
        </authorList>
    </citation>
    <scope>NUCLEOTIDE SEQUENCE</scope>
    <source>
        <strain evidence="1">LEGE 07310</strain>
    </source>
</reference>
<organism evidence="1 2">
    <name type="scientific">Vasconcelosia minhoensis LEGE 07310</name>
    <dbReference type="NCBI Taxonomy" id="915328"/>
    <lineage>
        <taxon>Bacteria</taxon>
        <taxon>Bacillati</taxon>
        <taxon>Cyanobacteriota</taxon>
        <taxon>Cyanophyceae</taxon>
        <taxon>Nodosilineales</taxon>
        <taxon>Cymatolegaceae</taxon>
        <taxon>Vasconcelosia</taxon>
        <taxon>Vasconcelosia minhoensis</taxon>
    </lineage>
</organism>